<comment type="pathway">
    <text evidence="3">Amino-acid biosynthesis; L-lysine biosynthesis via DAP pathway; (S)-tetrahydrodipicolinate from L-aspartate: step 3/4.</text>
</comment>
<organism evidence="18 19">
    <name type="scientific">Geodia barretti</name>
    <name type="common">Barrett's horny sponge</name>
    <dbReference type="NCBI Taxonomy" id="519541"/>
    <lineage>
        <taxon>Eukaryota</taxon>
        <taxon>Metazoa</taxon>
        <taxon>Porifera</taxon>
        <taxon>Demospongiae</taxon>
        <taxon>Heteroscleromorpha</taxon>
        <taxon>Tetractinellida</taxon>
        <taxon>Astrophorina</taxon>
        <taxon>Geodiidae</taxon>
        <taxon>Geodia</taxon>
    </lineage>
</organism>
<evidence type="ECO:0000256" key="7">
    <source>
        <dbReference type="ARBA" id="ARBA00022605"/>
    </source>
</evidence>
<evidence type="ECO:0000313" key="19">
    <source>
        <dbReference type="Proteomes" id="UP001174909"/>
    </source>
</evidence>
<dbReference type="Gene3D" id="3.10.310.10">
    <property type="entry name" value="Diaminopimelate Epimerase, Chain A, domain 1"/>
    <property type="match status" value="1"/>
</dbReference>
<dbReference type="CDD" id="cd00950">
    <property type="entry name" value="DHDPS"/>
    <property type="match status" value="1"/>
</dbReference>
<dbReference type="GO" id="GO:0008837">
    <property type="term" value="F:diaminopimelate epimerase activity"/>
    <property type="evidence" value="ECO:0007669"/>
    <property type="project" value="InterPro"/>
</dbReference>
<dbReference type="PROSITE" id="PS01326">
    <property type="entry name" value="DAP_EPIMERASE"/>
    <property type="match status" value="1"/>
</dbReference>
<dbReference type="EMBL" id="CASHTH010001392">
    <property type="protein sequence ID" value="CAI8014806.1"/>
    <property type="molecule type" value="Genomic_DNA"/>
</dbReference>
<evidence type="ECO:0000256" key="1">
    <source>
        <dbReference type="ARBA" id="ARBA00001917"/>
    </source>
</evidence>
<evidence type="ECO:0000256" key="14">
    <source>
        <dbReference type="ARBA" id="ARBA00023239"/>
    </source>
</evidence>
<dbReference type="InterPro" id="IPR035587">
    <property type="entry name" value="DUS-like_FMN-bd"/>
</dbReference>
<dbReference type="InterPro" id="IPR013785">
    <property type="entry name" value="Aldolase_TIM"/>
</dbReference>
<dbReference type="HAMAP" id="MF_00197">
    <property type="entry name" value="DAP_epimerase"/>
    <property type="match status" value="1"/>
</dbReference>
<evidence type="ECO:0000256" key="13">
    <source>
        <dbReference type="ARBA" id="ARBA00023154"/>
    </source>
</evidence>
<sequence>MEDVSDPPFRAVCKENGADLMYTEFISSEALIRDAAQSVAKLDIFEVERPIGIQIFGHNIDSMRASVEITEKVQPDIIDINYGCPVKKVTCKGAGAGILQDIPKMVKMTAEMVKTTDLPVTVKTRLGWDDNTNKGPGMDKIHFMKLSGAGNDFVIINNLAGIVDSTDTDFVKKLCQRRMSVGADGVLLVEKADGVDFRMRYFNADGGEVETCGNGARCISKFAYLNGIASEQMRFLTNAGIYESEIVGQDVKVRMSDPTDIRLNVPLQLEDGMHTVGFANSGVPHVVFFVEDLEETDVFDLGQQTRYHGDFKPAGTNANFIRIQSPGLIDIRTYERGVEDETLACGTGVNRFCYYCGDDDESLDEAKLKELIQFQLDGGTHGIVPCGTTGESPALSEAEHDRVVELTVETVNGQVPVIAGTGSNSTTRTLRATQHAKDAGVDAALIVTPYYNKPTQEGLYAHYMKIADTVDIPIVIYNVPGRCGTDILSPTIARLAEHPNIVALKEATGELKRASEVVNLCPDDFVVLSGDDVNTLPILAVGGKGVISVVANISPADVAEMCNAFHAGNLELARKLHYKTLPLAVDLFIETNPIPAKTALQLMGKLNGKLRLPLVPMVPANLESLRRTLSESGLI</sequence>
<keyword evidence="10" id="KW-0819">tRNA processing</keyword>
<dbReference type="InterPro" id="IPR005263">
    <property type="entry name" value="DapA"/>
</dbReference>
<reference evidence="18" key="1">
    <citation type="submission" date="2023-03" db="EMBL/GenBank/DDBJ databases">
        <authorList>
            <person name="Steffen K."/>
            <person name="Cardenas P."/>
        </authorList>
    </citation>
    <scope>NUCLEOTIDE SEQUENCE</scope>
</reference>
<dbReference type="GO" id="GO:0005829">
    <property type="term" value="C:cytosol"/>
    <property type="evidence" value="ECO:0007669"/>
    <property type="project" value="TreeGrafter"/>
</dbReference>
<dbReference type="HAMAP" id="MF_00418">
    <property type="entry name" value="DapA"/>
    <property type="match status" value="1"/>
</dbReference>
<dbReference type="SUPFAM" id="SSF54506">
    <property type="entry name" value="Diaminopimelate epimerase-like"/>
    <property type="match status" value="2"/>
</dbReference>
<keyword evidence="13" id="KW-0457">Lysine biosynthesis</keyword>
<accession>A0AA35RQM3</accession>
<dbReference type="Pfam" id="PF01678">
    <property type="entry name" value="DAP_epimerase"/>
    <property type="match status" value="2"/>
</dbReference>
<evidence type="ECO:0000256" key="5">
    <source>
        <dbReference type="ARBA" id="ARBA00012086"/>
    </source>
</evidence>
<evidence type="ECO:0000313" key="18">
    <source>
        <dbReference type="EMBL" id="CAI8014806.1"/>
    </source>
</evidence>
<evidence type="ECO:0000256" key="6">
    <source>
        <dbReference type="ARBA" id="ARBA00022490"/>
    </source>
</evidence>
<evidence type="ECO:0000256" key="12">
    <source>
        <dbReference type="ARBA" id="ARBA00023002"/>
    </source>
</evidence>
<proteinExistence type="inferred from homology"/>
<dbReference type="NCBIfam" id="TIGR00674">
    <property type="entry name" value="dapA"/>
    <property type="match status" value="1"/>
</dbReference>
<dbReference type="PANTHER" id="PTHR12128">
    <property type="entry name" value="DIHYDRODIPICOLINATE SYNTHASE"/>
    <property type="match status" value="1"/>
</dbReference>
<keyword evidence="19" id="KW-1185">Reference proteome</keyword>
<dbReference type="NCBIfam" id="TIGR00652">
    <property type="entry name" value="DapF"/>
    <property type="match status" value="1"/>
</dbReference>
<feature type="domain" description="DUS-like FMN-binding" evidence="17">
    <location>
        <begin position="1"/>
        <end position="133"/>
    </location>
</feature>
<dbReference type="InterPro" id="IPR020624">
    <property type="entry name" value="Schiff_base-form_aldolases_CS"/>
</dbReference>
<dbReference type="GO" id="GO:0019877">
    <property type="term" value="P:diaminopimelate biosynthetic process"/>
    <property type="evidence" value="ECO:0007669"/>
    <property type="project" value="UniProtKB-KW"/>
</dbReference>
<evidence type="ECO:0000256" key="11">
    <source>
        <dbReference type="ARBA" id="ARBA00022915"/>
    </source>
</evidence>
<dbReference type="Gene3D" id="3.20.20.70">
    <property type="entry name" value="Aldolase class I"/>
    <property type="match status" value="1"/>
</dbReference>
<keyword evidence="6" id="KW-0963">Cytoplasm</keyword>
<keyword evidence="15" id="KW-0704">Schiff base</keyword>
<dbReference type="InterPro" id="IPR002220">
    <property type="entry name" value="DapA-like"/>
</dbReference>
<dbReference type="InterPro" id="IPR018510">
    <property type="entry name" value="DAP_epimerase_AS"/>
</dbReference>
<keyword evidence="12" id="KW-0560">Oxidoreductase</keyword>
<dbReference type="Proteomes" id="UP001174909">
    <property type="component" value="Unassembled WGS sequence"/>
</dbReference>
<evidence type="ECO:0000256" key="3">
    <source>
        <dbReference type="ARBA" id="ARBA00005120"/>
    </source>
</evidence>
<dbReference type="GO" id="GO:0017150">
    <property type="term" value="F:tRNA dihydrouridine synthase activity"/>
    <property type="evidence" value="ECO:0007669"/>
    <property type="project" value="InterPro"/>
</dbReference>
<comment type="catalytic activity">
    <reaction evidence="16">
        <text>L-aspartate 4-semialdehyde + pyruvate = (2S,4S)-4-hydroxy-2,3,4,5-tetrahydrodipicolinate + H2O + H(+)</text>
        <dbReference type="Rhea" id="RHEA:34171"/>
        <dbReference type="ChEBI" id="CHEBI:15361"/>
        <dbReference type="ChEBI" id="CHEBI:15377"/>
        <dbReference type="ChEBI" id="CHEBI:15378"/>
        <dbReference type="ChEBI" id="CHEBI:67139"/>
        <dbReference type="ChEBI" id="CHEBI:537519"/>
        <dbReference type="EC" id="4.3.3.7"/>
    </reaction>
</comment>
<dbReference type="InterPro" id="IPR018517">
    <property type="entry name" value="tRNA_hU_synthase_CS"/>
</dbReference>
<dbReference type="CDD" id="cd02801">
    <property type="entry name" value="DUS_like_FMN"/>
    <property type="match status" value="1"/>
</dbReference>
<dbReference type="Pfam" id="PF00701">
    <property type="entry name" value="DHDPS"/>
    <property type="match status" value="1"/>
</dbReference>
<evidence type="ECO:0000256" key="4">
    <source>
        <dbReference type="ARBA" id="ARBA00011881"/>
    </source>
</evidence>
<comment type="subunit">
    <text evidence="4">Homotetramer.</text>
</comment>
<dbReference type="SUPFAM" id="SSF51569">
    <property type="entry name" value="Aldolase"/>
    <property type="match status" value="1"/>
</dbReference>
<keyword evidence="14" id="KW-0456">Lyase</keyword>
<dbReference type="InterPro" id="IPR001653">
    <property type="entry name" value="DAP_epimerase_DapF"/>
</dbReference>
<evidence type="ECO:0000259" key="17">
    <source>
        <dbReference type="Pfam" id="PF01207"/>
    </source>
</evidence>
<evidence type="ECO:0000256" key="9">
    <source>
        <dbReference type="ARBA" id="ARBA00022643"/>
    </source>
</evidence>
<evidence type="ECO:0000256" key="10">
    <source>
        <dbReference type="ARBA" id="ARBA00022694"/>
    </source>
</evidence>
<dbReference type="GO" id="GO:0009089">
    <property type="term" value="P:lysine biosynthetic process via diaminopimelate"/>
    <property type="evidence" value="ECO:0007669"/>
    <property type="project" value="InterPro"/>
</dbReference>
<keyword evidence="9" id="KW-0288">FMN</keyword>
<dbReference type="PROSITE" id="PS00665">
    <property type="entry name" value="DHDPS_1"/>
    <property type="match status" value="1"/>
</dbReference>
<comment type="function">
    <text evidence="2">Catalyzes the condensation of (S)-aspartate-beta-semialdehyde [(S)-ASA] and pyruvate to 4-hydroxy-tetrahydrodipicolinate (HTPA).</text>
</comment>
<keyword evidence="7" id="KW-0028">Amino-acid biosynthesis</keyword>
<dbReference type="SMART" id="SM01130">
    <property type="entry name" value="DHDPS"/>
    <property type="match status" value="1"/>
</dbReference>
<evidence type="ECO:0000256" key="2">
    <source>
        <dbReference type="ARBA" id="ARBA00003294"/>
    </source>
</evidence>
<evidence type="ECO:0000256" key="8">
    <source>
        <dbReference type="ARBA" id="ARBA00022630"/>
    </source>
</evidence>
<evidence type="ECO:0000256" key="15">
    <source>
        <dbReference type="ARBA" id="ARBA00023270"/>
    </source>
</evidence>
<dbReference type="SUPFAM" id="SSF51395">
    <property type="entry name" value="FMN-linked oxidoreductases"/>
    <property type="match status" value="1"/>
</dbReference>
<keyword evidence="11" id="KW-0220">Diaminopimelate biosynthesis</keyword>
<dbReference type="GO" id="GO:0050660">
    <property type="term" value="F:flavin adenine dinucleotide binding"/>
    <property type="evidence" value="ECO:0007669"/>
    <property type="project" value="InterPro"/>
</dbReference>
<gene>
    <name evidence="18" type="ORF">GBAR_LOCUS9230</name>
</gene>
<dbReference type="Pfam" id="PF01207">
    <property type="entry name" value="Dus"/>
    <property type="match status" value="1"/>
</dbReference>
<comment type="cofactor">
    <cofactor evidence="1">
        <name>FMN</name>
        <dbReference type="ChEBI" id="CHEBI:58210"/>
    </cofactor>
</comment>
<dbReference type="PANTHER" id="PTHR12128:SF66">
    <property type="entry name" value="4-HYDROXY-2-OXOGLUTARATE ALDOLASE, MITOCHONDRIAL"/>
    <property type="match status" value="1"/>
</dbReference>
<dbReference type="PROSITE" id="PS01136">
    <property type="entry name" value="UPF0034"/>
    <property type="match status" value="1"/>
</dbReference>
<dbReference type="GO" id="GO:0008840">
    <property type="term" value="F:4-hydroxy-tetrahydrodipicolinate synthase activity"/>
    <property type="evidence" value="ECO:0007669"/>
    <property type="project" value="UniProtKB-EC"/>
</dbReference>
<keyword evidence="8" id="KW-0285">Flavoprotein</keyword>
<dbReference type="PRINTS" id="PR00146">
    <property type="entry name" value="DHPICSNTHASE"/>
</dbReference>
<dbReference type="EC" id="4.3.3.7" evidence="5"/>
<evidence type="ECO:0000256" key="16">
    <source>
        <dbReference type="ARBA" id="ARBA00047836"/>
    </source>
</evidence>
<name>A0AA35RQM3_GEOBA</name>
<dbReference type="AlphaFoldDB" id="A0AA35RQM3"/>
<comment type="caution">
    <text evidence="18">The sequence shown here is derived from an EMBL/GenBank/DDBJ whole genome shotgun (WGS) entry which is preliminary data.</text>
</comment>
<protein>
    <recommendedName>
        <fullName evidence="5">4-hydroxy-tetrahydrodipicolinate synthase</fullName>
        <ecNumber evidence="5">4.3.3.7</ecNumber>
    </recommendedName>
</protein>